<dbReference type="RefSeq" id="WP_142098123.1">
    <property type="nucleotide sequence ID" value="NZ_VIGH01000003.1"/>
</dbReference>
<dbReference type="AlphaFoldDB" id="A0A541BMZ1"/>
<organism evidence="4 5">
    <name type="scientific">Rhodococcus spelaei</name>
    <dbReference type="NCBI Taxonomy" id="2546320"/>
    <lineage>
        <taxon>Bacteria</taxon>
        <taxon>Bacillati</taxon>
        <taxon>Actinomycetota</taxon>
        <taxon>Actinomycetes</taxon>
        <taxon>Mycobacteriales</taxon>
        <taxon>Nocardiaceae</taxon>
        <taxon>Rhodococcus</taxon>
    </lineage>
</organism>
<dbReference type="Proteomes" id="UP000316256">
    <property type="component" value="Unassembled WGS sequence"/>
</dbReference>
<dbReference type="InterPro" id="IPR001647">
    <property type="entry name" value="HTH_TetR"/>
</dbReference>
<name>A0A541BMZ1_9NOCA</name>
<feature type="DNA-binding region" description="H-T-H motif" evidence="2">
    <location>
        <begin position="36"/>
        <end position="55"/>
    </location>
</feature>
<keyword evidence="5" id="KW-1185">Reference proteome</keyword>
<dbReference type="PRINTS" id="PR00455">
    <property type="entry name" value="HTHTETR"/>
</dbReference>
<comment type="caution">
    <text evidence="4">The sequence shown here is derived from an EMBL/GenBank/DDBJ whole genome shotgun (WGS) entry which is preliminary data.</text>
</comment>
<dbReference type="OrthoDB" id="4542210at2"/>
<dbReference type="PANTHER" id="PTHR30055:SF209">
    <property type="entry name" value="POSSIBLE TRANSCRIPTIONAL REGULATORY PROTEIN (PROBABLY TETR-FAMILY)"/>
    <property type="match status" value="1"/>
</dbReference>
<accession>A0A541BMZ1</accession>
<dbReference type="GO" id="GO:0000976">
    <property type="term" value="F:transcription cis-regulatory region binding"/>
    <property type="evidence" value="ECO:0007669"/>
    <property type="project" value="TreeGrafter"/>
</dbReference>
<dbReference type="InterPro" id="IPR050109">
    <property type="entry name" value="HTH-type_TetR-like_transc_reg"/>
</dbReference>
<proteinExistence type="predicted"/>
<evidence type="ECO:0000259" key="3">
    <source>
        <dbReference type="PROSITE" id="PS50977"/>
    </source>
</evidence>
<feature type="domain" description="HTH tetR-type" evidence="3">
    <location>
        <begin position="13"/>
        <end position="73"/>
    </location>
</feature>
<sequence>MADPHEVERCDAARNRALLLDAAAMLVAERGADAVTMDAVAAKAGVGKGTVFRRFGSRSGLMQALLDHTETELQHAFMFGPPPLGPGADPVDRLVAYGRARLSMVEVQGDVLRAVETAPELRFGGPARNVGLTHTVTLLTAADTHGDLRLLAISLLAPLEASLVLHQVRSLHIPIDRIADSWEDLVRRVTRAP</sequence>
<keyword evidence="1 2" id="KW-0238">DNA-binding</keyword>
<evidence type="ECO:0000313" key="4">
    <source>
        <dbReference type="EMBL" id="TQF73681.1"/>
    </source>
</evidence>
<dbReference type="PROSITE" id="PS50977">
    <property type="entry name" value="HTH_TETR_2"/>
    <property type="match status" value="1"/>
</dbReference>
<dbReference type="PANTHER" id="PTHR30055">
    <property type="entry name" value="HTH-TYPE TRANSCRIPTIONAL REGULATOR RUTR"/>
    <property type="match status" value="1"/>
</dbReference>
<protein>
    <submittedName>
        <fullName evidence="4">Helix-turn-helix transcriptional regulator</fullName>
    </submittedName>
</protein>
<dbReference type="SUPFAM" id="SSF46689">
    <property type="entry name" value="Homeodomain-like"/>
    <property type="match status" value="1"/>
</dbReference>
<dbReference type="Gene3D" id="1.10.357.10">
    <property type="entry name" value="Tetracycline Repressor, domain 2"/>
    <property type="match status" value="1"/>
</dbReference>
<dbReference type="EMBL" id="VIGH01000003">
    <property type="protein sequence ID" value="TQF73681.1"/>
    <property type="molecule type" value="Genomic_DNA"/>
</dbReference>
<dbReference type="Pfam" id="PF00440">
    <property type="entry name" value="TetR_N"/>
    <property type="match status" value="1"/>
</dbReference>
<evidence type="ECO:0000256" key="2">
    <source>
        <dbReference type="PROSITE-ProRule" id="PRU00335"/>
    </source>
</evidence>
<dbReference type="InterPro" id="IPR009057">
    <property type="entry name" value="Homeodomain-like_sf"/>
</dbReference>
<gene>
    <name evidence="4" type="ORF">FK531_07030</name>
</gene>
<evidence type="ECO:0000256" key="1">
    <source>
        <dbReference type="ARBA" id="ARBA00023125"/>
    </source>
</evidence>
<dbReference type="GO" id="GO:0003700">
    <property type="term" value="F:DNA-binding transcription factor activity"/>
    <property type="evidence" value="ECO:0007669"/>
    <property type="project" value="TreeGrafter"/>
</dbReference>
<reference evidence="4 5" key="1">
    <citation type="submission" date="2019-06" db="EMBL/GenBank/DDBJ databases">
        <title>Rhodococcus spaelei sp. nov., isolated from a cave.</title>
        <authorList>
            <person name="Lee S.D."/>
        </authorList>
    </citation>
    <scope>NUCLEOTIDE SEQUENCE [LARGE SCALE GENOMIC DNA]</scope>
    <source>
        <strain evidence="4 5">C9-5</strain>
    </source>
</reference>
<evidence type="ECO:0000313" key="5">
    <source>
        <dbReference type="Proteomes" id="UP000316256"/>
    </source>
</evidence>